<evidence type="ECO:0000259" key="4">
    <source>
        <dbReference type="PROSITE" id="PS50893"/>
    </source>
</evidence>
<evidence type="ECO:0000313" key="6">
    <source>
        <dbReference type="Proteomes" id="UP000189981"/>
    </source>
</evidence>
<dbReference type="PANTHER" id="PTHR42781">
    <property type="entry name" value="SPERMIDINE/PUTRESCINE IMPORT ATP-BINDING PROTEIN POTA"/>
    <property type="match status" value="1"/>
</dbReference>
<dbReference type="InterPro" id="IPR017871">
    <property type="entry name" value="ABC_transporter-like_CS"/>
</dbReference>
<sequence length="327" mass="36691">MISLKSVSKHYSVDLTAGVSDISLTIEKGQFIAIVGESGSGKSTLLKLIFGTLAPNEGELTFNGEHIPGPHEKLIPGHDSMKMLSQDFNLNLYAKVYENIESMLSNENVQEKKQRSLDMMALLGISELAEKRIVELSGGEQQRVALARAIITRPEVLLLDEPFSQLDAVLKTQFRADLKKLGNDLGITIIMVSHDPVDGLTLADKMFILKDGRLIESGEPVAVYNNPLHIYTARLLGNAFFLPSDEAKLMGIRSKAQHVMIYPEWVQLKSTWASKKYEIEEIFFRGFYEDLLLERKGIRIHAVNTKPGMYKKGQGVQVVIERWLEFD</sequence>
<keyword evidence="3" id="KW-0067">ATP-binding</keyword>
<evidence type="ECO:0000256" key="1">
    <source>
        <dbReference type="ARBA" id="ARBA00022448"/>
    </source>
</evidence>
<evidence type="ECO:0000256" key="3">
    <source>
        <dbReference type="ARBA" id="ARBA00022840"/>
    </source>
</evidence>
<protein>
    <submittedName>
        <fullName evidence="5">ABC-type Fe3+/spermidine/putrescine transport systems, ATPase components</fullName>
    </submittedName>
</protein>
<dbReference type="PANTHER" id="PTHR42781:SF4">
    <property type="entry name" value="SPERMIDINE_PUTRESCINE IMPORT ATP-BINDING PROTEIN POTA"/>
    <property type="match status" value="1"/>
</dbReference>
<dbReference type="PROSITE" id="PS00211">
    <property type="entry name" value="ABC_TRANSPORTER_1"/>
    <property type="match status" value="1"/>
</dbReference>
<dbReference type="GO" id="GO:0016887">
    <property type="term" value="F:ATP hydrolysis activity"/>
    <property type="evidence" value="ECO:0007669"/>
    <property type="project" value="InterPro"/>
</dbReference>
<keyword evidence="1" id="KW-0813">Transport</keyword>
<gene>
    <name evidence="5" type="ORF">SAMN05661099_3389</name>
</gene>
<evidence type="ECO:0000313" key="5">
    <source>
        <dbReference type="EMBL" id="SKB90176.1"/>
    </source>
</evidence>
<dbReference type="SMART" id="SM00382">
    <property type="entry name" value="AAA"/>
    <property type="match status" value="1"/>
</dbReference>
<dbReference type="GO" id="GO:0005524">
    <property type="term" value="F:ATP binding"/>
    <property type="evidence" value="ECO:0007669"/>
    <property type="project" value="UniProtKB-KW"/>
</dbReference>
<dbReference type="STRING" id="572036.SAMN05661099_3389"/>
<dbReference type="Gene3D" id="3.40.50.300">
    <property type="entry name" value="P-loop containing nucleotide triphosphate hydrolases"/>
    <property type="match status" value="1"/>
</dbReference>
<dbReference type="InterPro" id="IPR003439">
    <property type="entry name" value="ABC_transporter-like_ATP-bd"/>
</dbReference>
<dbReference type="InterPro" id="IPR003593">
    <property type="entry name" value="AAA+_ATPase"/>
</dbReference>
<feature type="domain" description="ABC transporter" evidence="4">
    <location>
        <begin position="2"/>
        <end position="236"/>
    </location>
</feature>
<dbReference type="EMBL" id="FUYR01000005">
    <property type="protein sequence ID" value="SKB90176.1"/>
    <property type="molecule type" value="Genomic_DNA"/>
</dbReference>
<keyword evidence="2" id="KW-0547">Nucleotide-binding</keyword>
<dbReference type="AlphaFoldDB" id="A0A1T5F231"/>
<dbReference type="SUPFAM" id="SSF52540">
    <property type="entry name" value="P-loop containing nucleoside triphosphate hydrolases"/>
    <property type="match status" value="1"/>
</dbReference>
<name>A0A1T5F231_9SPHI</name>
<dbReference type="InterPro" id="IPR027417">
    <property type="entry name" value="P-loop_NTPase"/>
</dbReference>
<keyword evidence="6" id="KW-1185">Reference proteome</keyword>
<dbReference type="RefSeq" id="WP_245803552.1">
    <property type="nucleotide sequence ID" value="NZ_FUYR01000005.1"/>
</dbReference>
<evidence type="ECO:0000256" key="2">
    <source>
        <dbReference type="ARBA" id="ARBA00022741"/>
    </source>
</evidence>
<proteinExistence type="predicted"/>
<dbReference type="Proteomes" id="UP000189981">
    <property type="component" value="Unassembled WGS sequence"/>
</dbReference>
<dbReference type="PROSITE" id="PS50893">
    <property type="entry name" value="ABC_TRANSPORTER_2"/>
    <property type="match status" value="1"/>
</dbReference>
<dbReference type="InterPro" id="IPR050093">
    <property type="entry name" value="ABC_SmlMolc_Importer"/>
</dbReference>
<dbReference type="Pfam" id="PF00005">
    <property type="entry name" value="ABC_tran"/>
    <property type="match status" value="1"/>
</dbReference>
<accession>A0A1T5F231</accession>
<organism evidence="5 6">
    <name type="scientific">Daejeonella lutea</name>
    <dbReference type="NCBI Taxonomy" id="572036"/>
    <lineage>
        <taxon>Bacteria</taxon>
        <taxon>Pseudomonadati</taxon>
        <taxon>Bacteroidota</taxon>
        <taxon>Sphingobacteriia</taxon>
        <taxon>Sphingobacteriales</taxon>
        <taxon>Sphingobacteriaceae</taxon>
        <taxon>Daejeonella</taxon>
    </lineage>
</organism>
<reference evidence="6" key="1">
    <citation type="submission" date="2017-02" db="EMBL/GenBank/DDBJ databases">
        <authorList>
            <person name="Varghese N."/>
            <person name="Submissions S."/>
        </authorList>
    </citation>
    <scope>NUCLEOTIDE SEQUENCE [LARGE SCALE GENOMIC DNA]</scope>
    <source>
        <strain evidence="6">DSM 22385</strain>
    </source>
</reference>